<dbReference type="EMBL" id="MEUI01000022">
    <property type="protein sequence ID" value="OGC34086.1"/>
    <property type="molecule type" value="Genomic_DNA"/>
</dbReference>
<organism evidence="2 3">
    <name type="scientific">candidate division WOR-1 bacterium RIFOXYC2_FULL_41_25</name>
    <dbReference type="NCBI Taxonomy" id="1802586"/>
    <lineage>
        <taxon>Bacteria</taxon>
        <taxon>Bacillati</taxon>
        <taxon>Saganbacteria</taxon>
    </lineage>
</organism>
<reference evidence="2 3" key="1">
    <citation type="journal article" date="2016" name="Nat. Commun.">
        <title>Thousands of microbial genomes shed light on interconnected biogeochemical processes in an aquifer system.</title>
        <authorList>
            <person name="Anantharaman K."/>
            <person name="Brown C.T."/>
            <person name="Hug L.A."/>
            <person name="Sharon I."/>
            <person name="Castelle C.J."/>
            <person name="Probst A.J."/>
            <person name="Thomas B.C."/>
            <person name="Singh A."/>
            <person name="Wilkins M.J."/>
            <person name="Karaoz U."/>
            <person name="Brodie E.L."/>
            <person name="Williams K.H."/>
            <person name="Hubbard S.S."/>
            <person name="Banfield J.F."/>
        </authorList>
    </citation>
    <scope>NUCLEOTIDE SEQUENCE [LARGE SCALE GENOMIC DNA]</scope>
</reference>
<name>A0A1F4TN26_UNCSA</name>
<sequence>MKKIFVALLIGVFAIAVAASAGTAGKIGVGIDTAGGNLGVANAQSLVVRYNFTDMISAGLGLNYNSYTSGATTTSQLGYSLRVNYALPVVGAAMPFVGLQYSSDGATAATTILSLVLGAEVEINNVVIGAGLIPYSSTSASGATTSGYSTGTMNTSGRAGFISAGFYLN</sequence>
<dbReference type="AlphaFoldDB" id="A0A1F4TN26"/>
<evidence type="ECO:0000313" key="3">
    <source>
        <dbReference type="Proteomes" id="UP000177309"/>
    </source>
</evidence>
<evidence type="ECO:0000256" key="1">
    <source>
        <dbReference type="SAM" id="SignalP"/>
    </source>
</evidence>
<protein>
    <recommendedName>
        <fullName evidence="4">Outer membrane protein beta-barrel domain-containing protein</fullName>
    </recommendedName>
</protein>
<feature type="chain" id="PRO_5009514602" description="Outer membrane protein beta-barrel domain-containing protein" evidence="1">
    <location>
        <begin position="19"/>
        <end position="169"/>
    </location>
</feature>
<comment type="caution">
    <text evidence="2">The sequence shown here is derived from an EMBL/GenBank/DDBJ whole genome shotgun (WGS) entry which is preliminary data.</text>
</comment>
<dbReference type="SUPFAM" id="SSF56925">
    <property type="entry name" value="OMPA-like"/>
    <property type="match status" value="1"/>
</dbReference>
<dbReference type="Proteomes" id="UP000177309">
    <property type="component" value="Unassembled WGS sequence"/>
</dbReference>
<accession>A0A1F4TN26</accession>
<evidence type="ECO:0000313" key="2">
    <source>
        <dbReference type="EMBL" id="OGC34086.1"/>
    </source>
</evidence>
<keyword evidence="1" id="KW-0732">Signal</keyword>
<feature type="signal peptide" evidence="1">
    <location>
        <begin position="1"/>
        <end position="18"/>
    </location>
</feature>
<dbReference type="InterPro" id="IPR011250">
    <property type="entry name" value="OMP/PagP_B-barrel"/>
</dbReference>
<gene>
    <name evidence="2" type="ORF">A2462_00915</name>
</gene>
<evidence type="ECO:0008006" key="4">
    <source>
        <dbReference type="Google" id="ProtNLM"/>
    </source>
</evidence>
<proteinExistence type="predicted"/>